<dbReference type="Proteomes" id="UP000479132">
    <property type="component" value="Unassembled WGS sequence"/>
</dbReference>
<dbReference type="AlphaFoldDB" id="A0A6M1TJW5"/>
<organism evidence="1 2">
    <name type="scientific">Fodinibius halophilus</name>
    <dbReference type="NCBI Taxonomy" id="1736908"/>
    <lineage>
        <taxon>Bacteria</taxon>
        <taxon>Pseudomonadati</taxon>
        <taxon>Balneolota</taxon>
        <taxon>Balneolia</taxon>
        <taxon>Balneolales</taxon>
        <taxon>Balneolaceae</taxon>
        <taxon>Fodinibius</taxon>
    </lineage>
</organism>
<dbReference type="EMBL" id="JAALLS010000013">
    <property type="protein sequence ID" value="NGP88890.1"/>
    <property type="molecule type" value="Genomic_DNA"/>
</dbReference>
<name>A0A6M1TJW5_9BACT</name>
<evidence type="ECO:0000313" key="2">
    <source>
        <dbReference type="Proteomes" id="UP000479132"/>
    </source>
</evidence>
<reference evidence="1 2" key="1">
    <citation type="submission" date="2020-02" db="EMBL/GenBank/DDBJ databases">
        <title>Aliifodinibius halophilus 2W32, complete genome.</title>
        <authorList>
            <person name="Li Y."/>
            <person name="Wu S."/>
        </authorList>
    </citation>
    <scope>NUCLEOTIDE SEQUENCE [LARGE SCALE GENOMIC DNA]</scope>
    <source>
        <strain evidence="1 2">2W32</strain>
    </source>
</reference>
<protein>
    <submittedName>
        <fullName evidence="1">Uncharacterized protein</fullName>
    </submittedName>
</protein>
<comment type="caution">
    <text evidence="1">The sequence shown here is derived from an EMBL/GenBank/DDBJ whole genome shotgun (WGS) entry which is preliminary data.</text>
</comment>
<accession>A0A6M1TJW5</accession>
<sequence length="549" mass="57944">MNKEQTERIRVGLSLFSLFFVLSITGCDFSGFNKAVDDFAVVVELESINTNSTVLLTDAQTGELITKEVTATFGGDNGEDVIDMYSDPISEKKVNSGVLNFGIANSVSPSESSPVKVKLKLEAEDYETTTRTVSINSEGDSKFSLNMLDPSNQPKGVKVKTAAKGQASSDGTVQGDFEVSVNSDENPGSGVSFQVSSGTVLKDKGGNNLSGQLTTDISYYDPDEADALDTFPGDLITKNDEPISSAGIFSLQLRDESGNIATSTSSNAKSVSGNSAISSGATVTLTLPSGYIDPMTGRVIKDGDTLTIFVLGVNGNFTTLAQKQVITNNAGELAIKVPAFADNAQAFVVGTPLIGGTTCSGNISFNRNGYNGSITGRVYTTGLSAAVNLGSGNGSSSYTIPTIPDQDFNYVLTTTYGELMGSHNFCSGGDLDITLNPPASLIDATVDVSLKCKNSNEAVRITDIPGASVLYRKENAAPGTNWSQASNLQWDYNKSTQRLTGGSFDISGVEQGKRYVFKTTYKDNDYEKAITISGSTVEYSKTITDGICQ</sequence>
<keyword evidence="2" id="KW-1185">Reference proteome</keyword>
<gene>
    <name evidence="1" type="ORF">G3569_11020</name>
</gene>
<dbReference type="PROSITE" id="PS51257">
    <property type="entry name" value="PROKAR_LIPOPROTEIN"/>
    <property type="match status" value="1"/>
</dbReference>
<evidence type="ECO:0000313" key="1">
    <source>
        <dbReference type="EMBL" id="NGP88890.1"/>
    </source>
</evidence>
<dbReference type="RefSeq" id="WP_165269079.1">
    <property type="nucleotide sequence ID" value="NZ_JAALLS010000013.1"/>
</dbReference>
<proteinExistence type="predicted"/>